<proteinExistence type="predicted"/>
<dbReference type="Proteomes" id="UP001207337">
    <property type="component" value="Unassembled WGS sequence"/>
</dbReference>
<reference evidence="1 2" key="1">
    <citation type="submission" date="2021-11" db="EMBL/GenBank/DDBJ databases">
        <title>Aliifidinibius sp. nov., a new bacterium isolated from saline soil.</title>
        <authorList>
            <person name="Galisteo C."/>
            <person name="De La Haba R."/>
            <person name="Sanchez-Porro C."/>
            <person name="Ventosa A."/>
        </authorList>
    </citation>
    <scope>NUCLEOTIDE SEQUENCE [LARGE SCALE GENOMIC DNA]</scope>
    <source>
        <strain evidence="1 2">KACC 190600</strain>
    </source>
</reference>
<accession>A0ABT3Q1A9</accession>
<dbReference type="PROSITE" id="PS51257">
    <property type="entry name" value="PROKAR_LIPOPROTEIN"/>
    <property type="match status" value="1"/>
</dbReference>
<comment type="caution">
    <text evidence="1">The sequence shown here is derived from an EMBL/GenBank/DDBJ whole genome shotgun (WGS) entry which is preliminary data.</text>
</comment>
<dbReference type="EMBL" id="JAJNDC010000003">
    <property type="protein sequence ID" value="MCW9713897.1"/>
    <property type="molecule type" value="Genomic_DNA"/>
</dbReference>
<sequence length="122" mass="13365">MKNILLVAVCLIVACSSTPELKEGHWTGHLTPMNHPEMSIPVSYEVAYTENGLDINIIGSDGISASAQNPHIERDTLFFMFNEPEEQVTLECELARNNASGFSGECTDSSGKWAQFTMVSPD</sequence>
<organism evidence="1 2">
    <name type="scientific">Fodinibius salicampi</name>
    <dbReference type="NCBI Taxonomy" id="1920655"/>
    <lineage>
        <taxon>Bacteria</taxon>
        <taxon>Pseudomonadati</taxon>
        <taxon>Balneolota</taxon>
        <taxon>Balneolia</taxon>
        <taxon>Balneolales</taxon>
        <taxon>Balneolaceae</taxon>
        <taxon>Fodinibius</taxon>
    </lineage>
</organism>
<dbReference type="RefSeq" id="WP_265790896.1">
    <property type="nucleotide sequence ID" value="NZ_BAABRS010000003.1"/>
</dbReference>
<protein>
    <recommendedName>
        <fullName evidence="3">Lipoprotein</fullName>
    </recommendedName>
</protein>
<evidence type="ECO:0000313" key="2">
    <source>
        <dbReference type="Proteomes" id="UP001207337"/>
    </source>
</evidence>
<gene>
    <name evidence="1" type="ORF">LQ318_13380</name>
</gene>
<keyword evidence="2" id="KW-1185">Reference proteome</keyword>
<evidence type="ECO:0000313" key="1">
    <source>
        <dbReference type="EMBL" id="MCW9713897.1"/>
    </source>
</evidence>
<evidence type="ECO:0008006" key="3">
    <source>
        <dbReference type="Google" id="ProtNLM"/>
    </source>
</evidence>
<name>A0ABT3Q1A9_9BACT</name>